<dbReference type="PROSITE" id="PS51257">
    <property type="entry name" value="PROKAR_LIPOPROTEIN"/>
    <property type="match status" value="1"/>
</dbReference>
<name>A0A9R1CSG8_9EURY</name>
<gene>
    <name evidence="2" type="ORF">KM295_06675</name>
</gene>
<organism evidence="2 3">
    <name type="scientific">Natronomonas aquatica</name>
    <dbReference type="NCBI Taxonomy" id="2841590"/>
    <lineage>
        <taxon>Archaea</taxon>
        <taxon>Methanobacteriati</taxon>
        <taxon>Methanobacteriota</taxon>
        <taxon>Stenosarchaea group</taxon>
        <taxon>Halobacteria</taxon>
        <taxon>Halobacteriales</taxon>
        <taxon>Natronomonadaceae</taxon>
        <taxon>Natronomonas</taxon>
    </lineage>
</organism>
<protein>
    <submittedName>
        <fullName evidence="2">Uncharacterized protein</fullName>
    </submittedName>
</protein>
<accession>A0A9R1CSG8</accession>
<dbReference type="AlphaFoldDB" id="A0A9R1CSG8"/>
<feature type="region of interest" description="Disordered" evidence="1">
    <location>
        <begin position="18"/>
        <end position="61"/>
    </location>
</feature>
<reference evidence="2" key="1">
    <citation type="journal article" date="2023" name="Front. Microbiol.">
        <title>Genomic-based phylogenetic and metabolic analyses of the genus Natronomonas, and description of Natronomonas aquatica sp. nov.</title>
        <authorList>
            <person name="Garcia-Roldan A."/>
            <person name="Duran-Viseras A."/>
            <person name="de la Haba R.R."/>
            <person name="Corral P."/>
            <person name="Sanchez-Porro C."/>
            <person name="Ventosa A."/>
        </authorList>
    </citation>
    <scope>NUCLEOTIDE SEQUENCE</scope>
    <source>
        <strain evidence="2">F2-12</strain>
    </source>
</reference>
<keyword evidence="3" id="KW-1185">Reference proteome</keyword>
<comment type="caution">
    <text evidence="2">The sequence shown here is derived from an EMBL/GenBank/DDBJ whole genome shotgun (WGS) entry which is preliminary data.</text>
</comment>
<evidence type="ECO:0000256" key="1">
    <source>
        <dbReference type="SAM" id="MobiDB-lite"/>
    </source>
</evidence>
<dbReference type="EMBL" id="JAHLKM010000006">
    <property type="protein sequence ID" value="MCQ4333167.1"/>
    <property type="molecule type" value="Genomic_DNA"/>
</dbReference>
<evidence type="ECO:0000313" key="2">
    <source>
        <dbReference type="EMBL" id="MCQ4333167.1"/>
    </source>
</evidence>
<sequence>MRRRFVLSLSAAAVASLAGCGRDDGGDAGSGSPDSETDGTTTGAEGGQNSESRADGEPDLDYTISADVPAEVEVDEEFTFGAMMRNEGEDMEATFGLDVALADREVPETLFNEEITLRSGGSESFESGAFASDEAGTILWEFYLVPEDRPRVMDAKETVVQTPTRSWGEPYQTSTGLAITASNPRFESRYEYTGPDGERNVHRAGEGEKFVFIDFRVENNSGTTRTTPKRVGVGLVATGVQFEPMSRTEYERDDMYDGSNEIVDGFFEEGVLPFVVPSEAEIDGLRLFHSGSDVRQYAAWNVIWRA</sequence>
<proteinExistence type="predicted"/>
<evidence type="ECO:0000313" key="3">
    <source>
        <dbReference type="Proteomes" id="UP001139494"/>
    </source>
</evidence>
<dbReference type="Proteomes" id="UP001139494">
    <property type="component" value="Unassembled WGS sequence"/>
</dbReference>
<feature type="compositionally biased region" description="Low complexity" evidence="1">
    <location>
        <begin position="30"/>
        <end position="43"/>
    </location>
</feature>